<proteinExistence type="predicted"/>
<dbReference type="Pfam" id="PF00135">
    <property type="entry name" value="COesterase"/>
    <property type="match status" value="1"/>
</dbReference>
<dbReference type="InterPro" id="IPR029058">
    <property type="entry name" value="AB_hydrolase_fold"/>
</dbReference>
<evidence type="ECO:0000256" key="1">
    <source>
        <dbReference type="SAM" id="MobiDB-lite"/>
    </source>
</evidence>
<dbReference type="GeneID" id="92084279"/>
<dbReference type="PANTHER" id="PTHR45237:SF2">
    <property type="entry name" value="POSSIBLE PARA-NITROBENZYL ESTERASE"/>
    <property type="match status" value="1"/>
</dbReference>
<feature type="region of interest" description="Disordered" evidence="1">
    <location>
        <begin position="271"/>
        <end position="364"/>
    </location>
</feature>
<name>A0ABR1PUV8_9PEZI</name>
<reference evidence="3 4" key="1">
    <citation type="submission" date="2023-01" db="EMBL/GenBank/DDBJ databases">
        <title>Analysis of 21 Apiospora genomes using comparative genomics revels a genus with tremendous synthesis potential of carbohydrate active enzymes and secondary metabolites.</title>
        <authorList>
            <person name="Sorensen T."/>
        </authorList>
    </citation>
    <scope>NUCLEOTIDE SEQUENCE [LARGE SCALE GENOMIC DNA]</scope>
    <source>
        <strain evidence="3 4">CBS 24483</strain>
    </source>
</reference>
<sequence>MDNPKILNAREISPERLDLYEEESVKTLAEQWNEKVVQHVLRGTQELLHRKLPEGPFGDGQIYFRKNHGQGHITSQNVRPQKPDWCVYQKKDGWGTKPCPNLLPGDIKPAKKWKSEWITSSDSTMRRKADLVLNQITKYMYLGGRRYGFILSEEELVAVRLSMFTRDTEALQELAQDDSAAAAHMIGSFQDLDDKSDEDFADAQRRQGRYLEYCGIPWDASGEDSFTVNLTLWWLTVLAMQDASIKSVGDYTPLSSLIRGQSPPYALPVAETEANHEQSSVGDVPGRLESGSKKSNNFSSETPKATKRASRRYQSERQEILSGNSSLSATQGAFQPRGREAKIPDNLSPLTHHLNHPNENAPPRPVDYPGFTPQAQRRIDYFAGGAGNAQSEDSLILNIWTKPNKAAVVQRKPVLIFFYGGRFTNGNTCSLFYDGQSMADAEDVLVVILNYQINTFGFSPERQADNWYNVRWDLIRDSLDCLRTKNWVDILKAVSQVPVAASDNPVRSTPAFYPQVDEEHVFSDYAKRLHGGKFTRLELGDRKQYAADRGASGDREFDAASETSVCRGSLRGVEPRRVAAVGPGTDSLARFAYGELAWVEFR</sequence>
<organism evidence="3 4">
    <name type="scientific">Apiospora aurea</name>
    <dbReference type="NCBI Taxonomy" id="335848"/>
    <lineage>
        <taxon>Eukaryota</taxon>
        <taxon>Fungi</taxon>
        <taxon>Dikarya</taxon>
        <taxon>Ascomycota</taxon>
        <taxon>Pezizomycotina</taxon>
        <taxon>Sordariomycetes</taxon>
        <taxon>Xylariomycetidae</taxon>
        <taxon>Amphisphaeriales</taxon>
        <taxon>Apiosporaceae</taxon>
        <taxon>Apiospora</taxon>
    </lineage>
</organism>
<accession>A0ABR1PUV8</accession>
<dbReference type="InterPro" id="IPR002018">
    <property type="entry name" value="CarbesteraseB"/>
</dbReference>
<dbReference type="SUPFAM" id="SSF53474">
    <property type="entry name" value="alpha/beta-Hydrolases"/>
    <property type="match status" value="1"/>
</dbReference>
<dbReference type="Proteomes" id="UP001391051">
    <property type="component" value="Unassembled WGS sequence"/>
</dbReference>
<protein>
    <submittedName>
        <fullName evidence="3">Carboxylesterase</fullName>
    </submittedName>
</protein>
<dbReference type="Gene3D" id="3.40.50.1820">
    <property type="entry name" value="alpha/beta hydrolase"/>
    <property type="match status" value="1"/>
</dbReference>
<comment type="caution">
    <text evidence="3">The sequence shown here is derived from an EMBL/GenBank/DDBJ whole genome shotgun (WGS) entry which is preliminary data.</text>
</comment>
<evidence type="ECO:0000313" key="3">
    <source>
        <dbReference type="EMBL" id="KAK7938127.1"/>
    </source>
</evidence>
<keyword evidence="4" id="KW-1185">Reference proteome</keyword>
<evidence type="ECO:0000313" key="4">
    <source>
        <dbReference type="Proteomes" id="UP001391051"/>
    </source>
</evidence>
<dbReference type="RefSeq" id="XP_066693455.1">
    <property type="nucleotide sequence ID" value="XM_066851217.1"/>
</dbReference>
<feature type="domain" description="Carboxylesterase type B" evidence="2">
    <location>
        <begin position="387"/>
        <end position="459"/>
    </location>
</feature>
<evidence type="ECO:0000259" key="2">
    <source>
        <dbReference type="Pfam" id="PF00135"/>
    </source>
</evidence>
<dbReference type="EMBL" id="JAQQWE010000010">
    <property type="protein sequence ID" value="KAK7938127.1"/>
    <property type="molecule type" value="Genomic_DNA"/>
</dbReference>
<gene>
    <name evidence="3" type="ORF">PG986_014995</name>
</gene>
<dbReference type="PANTHER" id="PTHR45237">
    <property type="entry name" value="POSSIBLE PARA-NITROBENZYL ESTERASE"/>
    <property type="match status" value="1"/>
</dbReference>
<feature type="compositionally biased region" description="Polar residues" evidence="1">
    <location>
        <begin position="293"/>
        <end position="303"/>
    </location>
</feature>
<feature type="compositionally biased region" description="Polar residues" evidence="1">
    <location>
        <begin position="321"/>
        <end position="333"/>
    </location>
</feature>